<dbReference type="Proteomes" id="UP001244011">
    <property type="component" value="Unassembled WGS sequence"/>
</dbReference>
<evidence type="ECO:0000313" key="2">
    <source>
        <dbReference type="EMBL" id="KAK1769447.1"/>
    </source>
</evidence>
<evidence type="ECO:0000256" key="1">
    <source>
        <dbReference type="SAM" id="MobiDB-lite"/>
    </source>
</evidence>
<feature type="region of interest" description="Disordered" evidence="1">
    <location>
        <begin position="92"/>
        <end position="121"/>
    </location>
</feature>
<reference evidence="2" key="1">
    <citation type="submission" date="2023-06" db="EMBL/GenBank/DDBJ databases">
        <title>Genome-scale phylogeny and comparative genomics of the fungal order Sordariales.</title>
        <authorList>
            <consortium name="Lawrence Berkeley National Laboratory"/>
            <person name="Hensen N."/>
            <person name="Bonometti L."/>
            <person name="Westerberg I."/>
            <person name="Brannstrom I.O."/>
            <person name="Guillou S."/>
            <person name="Cros-Aarteil S."/>
            <person name="Calhoun S."/>
            <person name="Haridas S."/>
            <person name="Kuo A."/>
            <person name="Mondo S."/>
            <person name="Pangilinan J."/>
            <person name="Riley R."/>
            <person name="Labutti K."/>
            <person name="Andreopoulos B."/>
            <person name="Lipzen A."/>
            <person name="Chen C."/>
            <person name="Yanf M."/>
            <person name="Daum C."/>
            <person name="Ng V."/>
            <person name="Clum A."/>
            <person name="Steindorff A."/>
            <person name="Ohm R."/>
            <person name="Martin F."/>
            <person name="Silar P."/>
            <person name="Natvig D."/>
            <person name="Lalanne C."/>
            <person name="Gautier V."/>
            <person name="Ament-Velasquez S.L."/>
            <person name="Kruys A."/>
            <person name="Hutchinson M.I."/>
            <person name="Powell A.J."/>
            <person name="Barry K."/>
            <person name="Miller A.N."/>
            <person name="Grigoriev I.V."/>
            <person name="Debuchy R."/>
            <person name="Gladieux P."/>
            <person name="Thoren M.H."/>
            <person name="Johannesson H."/>
        </authorList>
    </citation>
    <scope>NUCLEOTIDE SEQUENCE</scope>
    <source>
        <strain evidence="2">8032-3</strain>
    </source>
</reference>
<dbReference type="AlphaFoldDB" id="A0AAJ0C660"/>
<accession>A0AAJ0C660</accession>
<dbReference type="RefSeq" id="XP_060285660.1">
    <property type="nucleotide sequence ID" value="XM_060432241.1"/>
</dbReference>
<protein>
    <submittedName>
        <fullName evidence="2">Uncharacterized protein</fullName>
    </submittedName>
</protein>
<dbReference type="EMBL" id="MU839002">
    <property type="protein sequence ID" value="KAK1769447.1"/>
    <property type="molecule type" value="Genomic_DNA"/>
</dbReference>
<feature type="region of interest" description="Disordered" evidence="1">
    <location>
        <begin position="150"/>
        <end position="175"/>
    </location>
</feature>
<feature type="compositionally biased region" description="Low complexity" evidence="1">
    <location>
        <begin position="1"/>
        <end position="11"/>
    </location>
</feature>
<feature type="compositionally biased region" description="Acidic residues" evidence="1">
    <location>
        <begin position="97"/>
        <end position="106"/>
    </location>
</feature>
<evidence type="ECO:0000313" key="3">
    <source>
        <dbReference type="Proteomes" id="UP001244011"/>
    </source>
</evidence>
<keyword evidence="3" id="KW-1185">Reference proteome</keyword>
<sequence length="276" mass="30273">MSHSSTSSITSRVKRRIKKAALFTPSEGSSNHKTQALPPPQASGAYPLRRGSPCNFRTRLGGLQVPDEETDFEEAQPPRLPLEYTFVAGRQLSLIPEESEESDEEPAEGHEDDNKHVFGGFDDDDSIYDSLILATLSEILALEDGLDERLPASSDDTLPAGDPRPTPTRKPQEFPLPTYYIKDPKEDPTCDPGDEFYLDVPDSWSVVTSMSGVSTYMPGCVMEQPPSRFPRLTGLMKGSSRAAKKKFRKVESTCRGMMLPRKLCSSGALECLGVGA</sequence>
<dbReference type="GeneID" id="85315428"/>
<proteinExistence type="predicted"/>
<feature type="compositionally biased region" description="Basic and acidic residues" evidence="1">
    <location>
        <begin position="107"/>
        <end position="116"/>
    </location>
</feature>
<comment type="caution">
    <text evidence="2">The sequence shown here is derived from an EMBL/GenBank/DDBJ whole genome shotgun (WGS) entry which is preliminary data.</text>
</comment>
<name>A0AAJ0C660_9PEZI</name>
<feature type="region of interest" description="Disordered" evidence="1">
    <location>
        <begin position="1"/>
        <end position="51"/>
    </location>
</feature>
<gene>
    <name evidence="2" type="ORF">QBC33DRAFT_604168</name>
</gene>
<organism evidence="2 3">
    <name type="scientific">Phialemonium atrogriseum</name>
    <dbReference type="NCBI Taxonomy" id="1093897"/>
    <lineage>
        <taxon>Eukaryota</taxon>
        <taxon>Fungi</taxon>
        <taxon>Dikarya</taxon>
        <taxon>Ascomycota</taxon>
        <taxon>Pezizomycotina</taxon>
        <taxon>Sordariomycetes</taxon>
        <taxon>Sordariomycetidae</taxon>
        <taxon>Cephalothecales</taxon>
        <taxon>Cephalothecaceae</taxon>
        <taxon>Phialemonium</taxon>
    </lineage>
</organism>